<sequence length="208" mass="23444">MDSTGETEEKLDSILLEFFSTLDDLYKTQSCLNEDMKNGFLQMSRARYNMGAKAIGPSQYDENKMAASVKITVGDDNKGSNVLIINNVSSVKTETSAKDIPVDTVGLRKRNVQKSEQDEEEPVSHDQKELSPKEETVSVNKKLFPNPLNWFGVLVPQSLRHSQTSFKQAVEHSVKIANLKLKIEGLRQDYINCMGLNFKEKLKLVNDE</sequence>
<dbReference type="STRING" id="6573.A0A210Q2U1"/>
<organism evidence="3 4">
    <name type="scientific">Mizuhopecten yessoensis</name>
    <name type="common">Japanese scallop</name>
    <name type="synonym">Patinopecten yessoensis</name>
    <dbReference type="NCBI Taxonomy" id="6573"/>
    <lineage>
        <taxon>Eukaryota</taxon>
        <taxon>Metazoa</taxon>
        <taxon>Spiralia</taxon>
        <taxon>Lophotrochozoa</taxon>
        <taxon>Mollusca</taxon>
        <taxon>Bivalvia</taxon>
        <taxon>Autobranchia</taxon>
        <taxon>Pteriomorphia</taxon>
        <taxon>Pectinida</taxon>
        <taxon>Pectinoidea</taxon>
        <taxon>Pectinidae</taxon>
        <taxon>Mizuhopecten</taxon>
    </lineage>
</organism>
<dbReference type="PANTHER" id="PTHR31996:SF2">
    <property type="entry name" value="COILED-COIL DOMAIN-CONTAINING PROTEIN 115"/>
    <property type="match status" value="1"/>
</dbReference>
<dbReference type="InterPro" id="IPR040357">
    <property type="entry name" value="Vma22/CCDC115"/>
</dbReference>
<dbReference type="Proteomes" id="UP000242188">
    <property type="component" value="Unassembled WGS sequence"/>
</dbReference>
<accession>A0A210Q2U1</accession>
<gene>
    <name evidence="3" type="ORF">KP79_PYT21587</name>
</gene>
<evidence type="ECO:0000256" key="1">
    <source>
        <dbReference type="ARBA" id="ARBA00093634"/>
    </source>
</evidence>
<dbReference type="PANTHER" id="PTHR31996">
    <property type="entry name" value="COILED-COIL DOMAIN-CONTAINING PROTEIN 115"/>
    <property type="match status" value="1"/>
</dbReference>
<reference evidence="3 4" key="1">
    <citation type="journal article" date="2017" name="Nat. Ecol. Evol.">
        <title>Scallop genome provides insights into evolution of bilaterian karyotype and development.</title>
        <authorList>
            <person name="Wang S."/>
            <person name="Zhang J."/>
            <person name="Jiao W."/>
            <person name="Li J."/>
            <person name="Xun X."/>
            <person name="Sun Y."/>
            <person name="Guo X."/>
            <person name="Huan P."/>
            <person name="Dong B."/>
            <person name="Zhang L."/>
            <person name="Hu X."/>
            <person name="Sun X."/>
            <person name="Wang J."/>
            <person name="Zhao C."/>
            <person name="Wang Y."/>
            <person name="Wang D."/>
            <person name="Huang X."/>
            <person name="Wang R."/>
            <person name="Lv J."/>
            <person name="Li Y."/>
            <person name="Zhang Z."/>
            <person name="Liu B."/>
            <person name="Lu W."/>
            <person name="Hui Y."/>
            <person name="Liang J."/>
            <person name="Zhou Z."/>
            <person name="Hou R."/>
            <person name="Li X."/>
            <person name="Liu Y."/>
            <person name="Li H."/>
            <person name="Ning X."/>
            <person name="Lin Y."/>
            <person name="Zhao L."/>
            <person name="Xing Q."/>
            <person name="Dou J."/>
            <person name="Li Y."/>
            <person name="Mao J."/>
            <person name="Guo H."/>
            <person name="Dou H."/>
            <person name="Li T."/>
            <person name="Mu C."/>
            <person name="Jiang W."/>
            <person name="Fu Q."/>
            <person name="Fu X."/>
            <person name="Miao Y."/>
            <person name="Liu J."/>
            <person name="Yu Q."/>
            <person name="Li R."/>
            <person name="Liao H."/>
            <person name="Li X."/>
            <person name="Kong Y."/>
            <person name="Jiang Z."/>
            <person name="Chourrout D."/>
            <person name="Li R."/>
            <person name="Bao Z."/>
        </authorList>
    </citation>
    <scope>NUCLEOTIDE SEQUENCE [LARGE SCALE GENOMIC DNA]</scope>
    <source>
        <strain evidence="3 4">PY_sf001</strain>
    </source>
</reference>
<name>A0A210Q2U1_MIZYE</name>
<dbReference type="GO" id="GO:0070072">
    <property type="term" value="P:vacuolar proton-transporting V-type ATPase complex assembly"/>
    <property type="evidence" value="ECO:0007669"/>
    <property type="project" value="InterPro"/>
</dbReference>
<dbReference type="Gene3D" id="1.10.287.3240">
    <property type="match status" value="1"/>
</dbReference>
<comment type="caution">
    <text evidence="3">The sequence shown here is derived from an EMBL/GenBank/DDBJ whole genome shotgun (WGS) entry which is preliminary data.</text>
</comment>
<proteinExistence type="predicted"/>
<evidence type="ECO:0000313" key="4">
    <source>
        <dbReference type="Proteomes" id="UP000242188"/>
    </source>
</evidence>
<dbReference type="Pfam" id="PF21730">
    <property type="entry name" value="Vma22_CCDC115"/>
    <property type="match status" value="1"/>
</dbReference>
<evidence type="ECO:0000313" key="3">
    <source>
        <dbReference type="EMBL" id="OWF43073.1"/>
    </source>
</evidence>
<dbReference type="OrthoDB" id="408631at2759"/>
<dbReference type="GO" id="GO:0051082">
    <property type="term" value="F:unfolded protein binding"/>
    <property type="evidence" value="ECO:0007669"/>
    <property type="project" value="TreeGrafter"/>
</dbReference>
<feature type="compositionally biased region" description="Basic and acidic residues" evidence="2">
    <location>
        <begin position="122"/>
        <end position="135"/>
    </location>
</feature>
<protein>
    <recommendedName>
        <fullName evidence="1">Vacuolar ATPase assembly protein VMA22</fullName>
    </recommendedName>
</protein>
<dbReference type="EMBL" id="NEDP02005167">
    <property type="protein sequence ID" value="OWF43073.1"/>
    <property type="molecule type" value="Genomic_DNA"/>
</dbReference>
<evidence type="ECO:0000256" key="2">
    <source>
        <dbReference type="SAM" id="MobiDB-lite"/>
    </source>
</evidence>
<feature type="region of interest" description="Disordered" evidence="2">
    <location>
        <begin position="111"/>
        <end position="135"/>
    </location>
</feature>
<keyword evidence="4" id="KW-1185">Reference proteome</keyword>
<dbReference type="AlphaFoldDB" id="A0A210Q2U1"/>